<reference evidence="1 2" key="1">
    <citation type="submission" date="2010-06" db="EMBL/GenBank/DDBJ databases">
        <title>Complete sequence chromosome of Methanohalobium evestigatum Z-7303.</title>
        <authorList>
            <consortium name="US DOE Joint Genome Institute"/>
            <person name="Lucas S."/>
            <person name="Copeland A."/>
            <person name="Lapidus A."/>
            <person name="Cheng J.-F."/>
            <person name="Bruce D."/>
            <person name="Goodwin L."/>
            <person name="Pitluck S."/>
            <person name="Saunders E."/>
            <person name="Detter J.C."/>
            <person name="Han C."/>
            <person name="Tapia R."/>
            <person name="Land M."/>
            <person name="Hauser L."/>
            <person name="Kyrpides N."/>
            <person name="Mikhailova N."/>
            <person name="Sieprawska-Lupa M."/>
            <person name="Whitman W.B."/>
            <person name="Anderson I."/>
            <person name="Woyke T."/>
        </authorList>
    </citation>
    <scope>NUCLEOTIDE SEQUENCE [LARGE SCALE GENOMIC DNA]</scope>
    <source>
        <strain evidence="2">ATCC BAA-1072 / DSM 3721 / NBRC 107634 / OCM 161 / Z-7303</strain>
    </source>
</reference>
<evidence type="ECO:0000313" key="2">
    <source>
        <dbReference type="Proteomes" id="UP000000391"/>
    </source>
</evidence>
<dbReference type="KEGG" id="mev:Metev_0144"/>
<dbReference type="EMBL" id="CP002069">
    <property type="protein sequence ID" value="ADI73075.1"/>
    <property type="molecule type" value="Genomic_DNA"/>
</dbReference>
<dbReference type="Proteomes" id="UP000000391">
    <property type="component" value="Chromosome"/>
</dbReference>
<dbReference type="HOGENOM" id="CLU_2730358_0_0_2"/>
<name>D7E653_METEZ</name>
<dbReference type="AlphaFoldDB" id="D7E653"/>
<keyword evidence="2" id="KW-1185">Reference proteome</keyword>
<evidence type="ECO:0000313" key="1">
    <source>
        <dbReference type="EMBL" id="ADI73075.1"/>
    </source>
</evidence>
<gene>
    <name evidence="1" type="ordered locus">Metev_0144</name>
</gene>
<sequence>MILGQYDDEYIGNMRIKLREYISNNKIIYLMYRFMNIDAYSGYIYSDDYKSDNETIKEQLLEPFEMMTNMK</sequence>
<accession>D7E653</accession>
<protein>
    <submittedName>
        <fullName evidence="1">Uncharacterized protein</fullName>
    </submittedName>
</protein>
<organism evidence="1 2">
    <name type="scientific">Methanohalobium evestigatum (strain ATCC BAA-1072 / DSM 3721 / NBRC 107634 / OCM 161 / Z-7303)</name>
    <dbReference type="NCBI Taxonomy" id="644295"/>
    <lineage>
        <taxon>Archaea</taxon>
        <taxon>Methanobacteriati</taxon>
        <taxon>Methanobacteriota</taxon>
        <taxon>Stenosarchaea group</taxon>
        <taxon>Methanomicrobia</taxon>
        <taxon>Methanosarcinales</taxon>
        <taxon>Methanosarcinaceae</taxon>
        <taxon>Methanohalobium</taxon>
    </lineage>
</organism>
<proteinExistence type="predicted"/>